<dbReference type="Proteomes" id="UP000076727">
    <property type="component" value="Unassembled WGS sequence"/>
</dbReference>
<reference evidence="2 3" key="1">
    <citation type="journal article" date="2016" name="Mol. Biol. Evol.">
        <title>Comparative Genomics of Early-Diverging Mushroom-Forming Fungi Provides Insights into the Origins of Lignocellulose Decay Capabilities.</title>
        <authorList>
            <person name="Nagy L.G."/>
            <person name="Riley R."/>
            <person name="Tritt A."/>
            <person name="Adam C."/>
            <person name="Daum C."/>
            <person name="Floudas D."/>
            <person name="Sun H."/>
            <person name="Yadav J.S."/>
            <person name="Pangilinan J."/>
            <person name="Larsson K.H."/>
            <person name="Matsuura K."/>
            <person name="Barry K."/>
            <person name="Labutti K."/>
            <person name="Kuo R."/>
            <person name="Ohm R.A."/>
            <person name="Bhattacharya S.S."/>
            <person name="Shirouzu T."/>
            <person name="Yoshinaga Y."/>
            <person name="Martin F.M."/>
            <person name="Grigoriev I.V."/>
            <person name="Hibbett D.S."/>
        </authorList>
    </citation>
    <scope>NUCLEOTIDE SEQUENCE [LARGE SCALE GENOMIC DNA]</scope>
    <source>
        <strain evidence="2 3">L-15889</strain>
    </source>
</reference>
<feature type="signal peptide" evidence="1">
    <location>
        <begin position="1"/>
        <end position="23"/>
    </location>
</feature>
<proteinExistence type="predicted"/>
<dbReference type="EMBL" id="KV429174">
    <property type="protein sequence ID" value="KZT63544.1"/>
    <property type="molecule type" value="Genomic_DNA"/>
</dbReference>
<keyword evidence="3" id="KW-1185">Reference proteome</keyword>
<accession>A0A165KSZ8</accession>
<name>A0A165KSZ8_9APHY</name>
<evidence type="ECO:0000256" key="1">
    <source>
        <dbReference type="SAM" id="SignalP"/>
    </source>
</evidence>
<organism evidence="2 3">
    <name type="scientific">Daedalea quercina L-15889</name>
    <dbReference type="NCBI Taxonomy" id="1314783"/>
    <lineage>
        <taxon>Eukaryota</taxon>
        <taxon>Fungi</taxon>
        <taxon>Dikarya</taxon>
        <taxon>Basidiomycota</taxon>
        <taxon>Agaricomycotina</taxon>
        <taxon>Agaricomycetes</taxon>
        <taxon>Polyporales</taxon>
        <taxon>Fomitopsis</taxon>
    </lineage>
</organism>
<evidence type="ECO:0000313" key="2">
    <source>
        <dbReference type="EMBL" id="KZT63544.1"/>
    </source>
</evidence>
<sequence length="174" mass="19366">MVKITSSWMRSTILAIGFSTTRCELLVADYLVKESIILGCMRRNNGASSIASPAPQRRRIQEPSVRLFLRPLVAYYHAPAPALAENQSAHRTPQAQDICIPSPWRADPSGVHNCPTYWTWRASASPAFNLFAALLVPVDKTRLRSRWQTPCHPAAGPNCQAAWDRQSAARRGSR</sequence>
<protein>
    <submittedName>
        <fullName evidence="2">Uncharacterized protein</fullName>
    </submittedName>
</protein>
<gene>
    <name evidence="2" type="ORF">DAEQUDRAFT_116485</name>
</gene>
<keyword evidence="1" id="KW-0732">Signal</keyword>
<evidence type="ECO:0000313" key="3">
    <source>
        <dbReference type="Proteomes" id="UP000076727"/>
    </source>
</evidence>
<dbReference type="AlphaFoldDB" id="A0A165KSZ8"/>
<feature type="chain" id="PRO_5007861068" evidence="1">
    <location>
        <begin position="24"/>
        <end position="174"/>
    </location>
</feature>